<proteinExistence type="predicted"/>
<dbReference type="Pfam" id="PF08241">
    <property type="entry name" value="Methyltransf_11"/>
    <property type="match status" value="1"/>
</dbReference>
<dbReference type="Proteomes" id="UP000293912">
    <property type="component" value="Chromosome"/>
</dbReference>
<dbReference type="CDD" id="cd02440">
    <property type="entry name" value="AdoMet_MTases"/>
    <property type="match status" value="1"/>
</dbReference>
<name>A0A4P6X2S6_HYDPS</name>
<reference evidence="2 3" key="1">
    <citation type="submission" date="2019-03" db="EMBL/GenBank/DDBJ databases">
        <authorList>
            <person name="Sebastian G."/>
            <person name="Baumann P."/>
            <person name="Ruckert C."/>
            <person name="Kalinowski J."/>
            <person name="Nebel B."/>
            <person name="Takors R."/>
            <person name="Blombach B."/>
        </authorList>
    </citation>
    <scope>NUCLEOTIDE SEQUENCE [LARGE SCALE GENOMIC DNA]</scope>
    <source>
        <strain evidence="2 3">DSM 1084</strain>
    </source>
</reference>
<dbReference type="SUPFAM" id="SSF53335">
    <property type="entry name" value="S-adenosyl-L-methionine-dependent methyltransferases"/>
    <property type="match status" value="2"/>
</dbReference>
<organism evidence="2 3">
    <name type="scientific">Hydrogenophaga pseudoflava</name>
    <name type="common">Pseudomonas carboxydoflava</name>
    <dbReference type="NCBI Taxonomy" id="47421"/>
    <lineage>
        <taxon>Bacteria</taxon>
        <taxon>Pseudomonadati</taxon>
        <taxon>Pseudomonadota</taxon>
        <taxon>Betaproteobacteria</taxon>
        <taxon>Burkholderiales</taxon>
        <taxon>Comamonadaceae</taxon>
        <taxon>Hydrogenophaga</taxon>
    </lineage>
</organism>
<dbReference type="EMBL" id="CP037867">
    <property type="protein sequence ID" value="QBM30440.1"/>
    <property type="molecule type" value="Genomic_DNA"/>
</dbReference>
<evidence type="ECO:0000313" key="3">
    <source>
        <dbReference type="Proteomes" id="UP000293912"/>
    </source>
</evidence>
<evidence type="ECO:0000259" key="1">
    <source>
        <dbReference type="Pfam" id="PF08241"/>
    </source>
</evidence>
<accession>A0A4P6X2S6</accession>
<keyword evidence="3" id="KW-1185">Reference proteome</keyword>
<dbReference type="AlphaFoldDB" id="A0A4P6X2S6"/>
<dbReference type="InterPro" id="IPR013216">
    <property type="entry name" value="Methyltransf_11"/>
</dbReference>
<sequence>MHTSSRDKMRLFVEQYLGARRGEPLVIHDLGSQDVNGSYRDLFDSPNWRYTGLDMVPGDNVDLVLKTPYTWREVASGSVDVLVSGQAFEHIRYVWITMLEVARVLRPGGLCIVIAPSSGPEHRYPVDCWRFYPDGMESLARFAQLDPVQVKTQWQDEGHDDGSDVWHDSVLVCRKPDHGPWWNLKSALKRWLQHRSLVQGLSDPAPLPEAAALRVAMPAPATLPAAPATPAAAEPPALSQCRFYHSVDLPGGESVKGEWDLRPNVDAYLGGVDFAGRSVLEVGPASGFLSFHMEAAGARVTALEPPMEHLWDVAPVPGFDVAGWRQEFAHVITGVRQSFQYLHHARASRVRLIVAHLDALPESEGPFDIGLLASVLLHCRSPFSVMEQLARRVSDTLIVTEVYDANLGDLPVCRLLADPAIPQVHTWWALTPAFVIQSLGLLGFPDARLSIHHQKRDVDGAMVPMFTVVARRAWPPQQPTPRNPDARF</sequence>
<dbReference type="Gene3D" id="3.40.50.150">
    <property type="entry name" value="Vaccinia Virus protein VP39"/>
    <property type="match status" value="2"/>
</dbReference>
<dbReference type="KEGG" id="hpse:HPF_22325"/>
<gene>
    <name evidence="2" type="ORF">HPF_22325</name>
</gene>
<dbReference type="RefSeq" id="WP_133157878.1">
    <property type="nucleotide sequence ID" value="NZ_CP037867.1"/>
</dbReference>
<protein>
    <recommendedName>
        <fullName evidence="1">Methyltransferase type 11 domain-containing protein</fullName>
    </recommendedName>
</protein>
<feature type="domain" description="Methyltransferase type 11" evidence="1">
    <location>
        <begin position="73"/>
        <end position="113"/>
    </location>
</feature>
<dbReference type="InterPro" id="IPR029063">
    <property type="entry name" value="SAM-dependent_MTases_sf"/>
</dbReference>
<dbReference type="GO" id="GO:0008757">
    <property type="term" value="F:S-adenosylmethionine-dependent methyltransferase activity"/>
    <property type="evidence" value="ECO:0007669"/>
    <property type="project" value="InterPro"/>
</dbReference>
<evidence type="ECO:0000313" key="2">
    <source>
        <dbReference type="EMBL" id="QBM30440.1"/>
    </source>
</evidence>